<evidence type="ECO:0000256" key="2">
    <source>
        <dbReference type="ARBA" id="ARBA00022857"/>
    </source>
</evidence>
<evidence type="ECO:0000256" key="1">
    <source>
        <dbReference type="ARBA" id="ARBA00005104"/>
    </source>
</evidence>
<organism evidence="5 6">
    <name type="scientific">Kineosporia succinea</name>
    <dbReference type="NCBI Taxonomy" id="84632"/>
    <lineage>
        <taxon>Bacteria</taxon>
        <taxon>Bacillati</taxon>
        <taxon>Actinomycetota</taxon>
        <taxon>Actinomycetes</taxon>
        <taxon>Kineosporiales</taxon>
        <taxon>Kineosporiaceae</taxon>
        <taxon>Kineosporia</taxon>
    </lineage>
</organism>
<dbReference type="InterPro" id="IPR024072">
    <property type="entry name" value="DHFR-like_dom_sf"/>
</dbReference>
<dbReference type="SUPFAM" id="SSF53597">
    <property type="entry name" value="Dihydrofolate reductase-like"/>
    <property type="match status" value="1"/>
</dbReference>
<accession>A0ABT9NVQ5</accession>
<proteinExistence type="predicted"/>
<dbReference type="RefSeq" id="WP_307237173.1">
    <property type="nucleotide sequence ID" value="NZ_JAUSQZ010000001.1"/>
</dbReference>
<comment type="caution">
    <text evidence="5">The sequence shown here is derived from an EMBL/GenBank/DDBJ whole genome shotgun (WGS) entry which is preliminary data.</text>
</comment>
<dbReference type="InterPro" id="IPR050765">
    <property type="entry name" value="Riboflavin_Biosynth_HTPR"/>
</dbReference>
<keyword evidence="6" id="KW-1185">Reference proteome</keyword>
<dbReference type="PANTHER" id="PTHR38011">
    <property type="entry name" value="DIHYDROFOLATE REDUCTASE FAMILY PROTEIN (AFU_ORTHOLOGUE AFUA_8G06820)"/>
    <property type="match status" value="1"/>
</dbReference>
<dbReference type="Gene3D" id="3.40.430.10">
    <property type="entry name" value="Dihydrofolate Reductase, subunit A"/>
    <property type="match status" value="1"/>
</dbReference>
<evidence type="ECO:0000259" key="4">
    <source>
        <dbReference type="Pfam" id="PF01872"/>
    </source>
</evidence>
<dbReference type="EMBL" id="JAUSQZ010000001">
    <property type="protein sequence ID" value="MDP9824498.1"/>
    <property type="molecule type" value="Genomic_DNA"/>
</dbReference>
<protein>
    <submittedName>
        <fullName evidence="5">Riboflavin-specific deaminase-like protein</fullName>
    </submittedName>
</protein>
<dbReference type="InterPro" id="IPR002734">
    <property type="entry name" value="RibDG_C"/>
</dbReference>
<name>A0ABT9NVQ5_9ACTN</name>
<keyword evidence="2" id="KW-0521">NADP</keyword>
<evidence type="ECO:0000313" key="6">
    <source>
        <dbReference type="Proteomes" id="UP001235712"/>
    </source>
</evidence>
<sequence length="261" mass="26986">MTVLQLLLPGRAEVGNLTTDPEPTVQALADLYAYPEPVPARGWVRANMVSTLDGSASGADGVSGSLGGSVDRATFGVLRGLSDVVLVGAGTVRAEGYGAPRVDPAFTERRRGRGQLPAPALAVVTRSGHVPTGNGIFEGPSPTFVVTTAKADLHRLRDLAGAGQVIVAGDDDVDLDDAVRVLAARGFRRVLLEGGPSLLGQALAAGRVDELCLTWAPLLVGGQGPRIAVGPDARVNARPAHLIAAEDVLLGRWLVQHVPNN</sequence>
<gene>
    <name evidence="5" type="ORF">J2S57_000247</name>
</gene>
<comment type="pathway">
    <text evidence="1">Cofactor biosynthesis; riboflavin biosynthesis.</text>
</comment>
<dbReference type="Proteomes" id="UP001235712">
    <property type="component" value="Unassembled WGS sequence"/>
</dbReference>
<evidence type="ECO:0000256" key="3">
    <source>
        <dbReference type="ARBA" id="ARBA00023002"/>
    </source>
</evidence>
<feature type="domain" description="Bacterial bifunctional deaminase-reductase C-terminal" evidence="4">
    <location>
        <begin position="43"/>
        <end position="240"/>
    </location>
</feature>
<keyword evidence="3" id="KW-0560">Oxidoreductase</keyword>
<dbReference type="Pfam" id="PF01872">
    <property type="entry name" value="RibD_C"/>
    <property type="match status" value="1"/>
</dbReference>
<dbReference type="PANTHER" id="PTHR38011:SF7">
    <property type="entry name" value="2,5-DIAMINO-6-RIBOSYLAMINO-4(3H)-PYRIMIDINONE 5'-PHOSPHATE REDUCTASE"/>
    <property type="match status" value="1"/>
</dbReference>
<reference evidence="5 6" key="1">
    <citation type="submission" date="2023-07" db="EMBL/GenBank/DDBJ databases">
        <title>Sequencing the genomes of 1000 actinobacteria strains.</title>
        <authorList>
            <person name="Klenk H.-P."/>
        </authorList>
    </citation>
    <scope>NUCLEOTIDE SEQUENCE [LARGE SCALE GENOMIC DNA]</scope>
    <source>
        <strain evidence="5 6">DSM 44388</strain>
    </source>
</reference>
<evidence type="ECO:0000313" key="5">
    <source>
        <dbReference type="EMBL" id="MDP9824498.1"/>
    </source>
</evidence>